<reference evidence="5" key="1">
    <citation type="submission" date="2022-09" db="EMBL/GenBank/DDBJ databases">
        <title>Novosphingobium sp. Nov., a polycyclic aromatic hydrocarbon-degrading bacterium isolated form mangrove sediments in HongKong.</title>
        <authorList>
            <person name="Hu Z."/>
        </authorList>
    </citation>
    <scope>NUCLEOTIDE SEQUENCE</scope>
    <source>
        <strain evidence="5">HK4-1</strain>
    </source>
</reference>
<evidence type="ECO:0000256" key="3">
    <source>
        <dbReference type="HAMAP-Rule" id="MF_00524"/>
    </source>
</evidence>
<dbReference type="EMBL" id="JANZXA010000007">
    <property type="protein sequence ID" value="MCT2400284.1"/>
    <property type="molecule type" value="Genomic_DNA"/>
</dbReference>
<dbReference type="InterPro" id="IPR043129">
    <property type="entry name" value="ATPase_NBD"/>
</dbReference>
<gene>
    <name evidence="3" type="primary">glk</name>
    <name evidence="5" type="ORF">NZK81_12030</name>
</gene>
<dbReference type="Gene3D" id="3.30.420.40">
    <property type="match status" value="1"/>
</dbReference>
<dbReference type="PANTHER" id="PTHR47690">
    <property type="entry name" value="GLUCOKINASE"/>
    <property type="match status" value="1"/>
</dbReference>
<dbReference type="InterPro" id="IPR003836">
    <property type="entry name" value="Glucokinase"/>
</dbReference>
<keyword evidence="3" id="KW-0324">Glycolysis</keyword>
<dbReference type="PANTHER" id="PTHR47690:SF1">
    <property type="entry name" value="GLUCOKINASE"/>
    <property type="match status" value="1"/>
</dbReference>
<protein>
    <recommendedName>
        <fullName evidence="3">Glucokinase</fullName>
        <ecNumber evidence="3">2.7.1.2</ecNumber>
    </recommendedName>
    <alternativeName>
        <fullName evidence="3">Glucose kinase</fullName>
    </alternativeName>
</protein>
<dbReference type="HAMAP" id="MF_00524">
    <property type="entry name" value="Glucokinase"/>
    <property type="match status" value="1"/>
</dbReference>
<keyword evidence="3" id="KW-0067">ATP-binding</keyword>
<keyword evidence="1 3" id="KW-0808">Transferase</keyword>
<sequence>MTELVTIDVGGTHARFALATIAPDGTITLGDPATLHTSDHASFETAWQAFEEMNGGTLPPAVAMSVAGPVGGDIIRFTNNPWIIRPALIAEKLGATRQTIVNDFAAVAHAVARADAAQFVDLAGPTGAPLPESGTISVIGPGTGLGVAHLWRSGTGSYHVQATEGGHIDFAPLDQIEDAILARLRKRHTRVSVERVVSGPAIVDIYATLAAMEHRAVLERSDVEIWTAAASGEDSLAAAAVDRFCLSLGAAAGDYALAHGAGGVVIAGGLGYRIRETILQSGFAERFCAKGRFAGMMASLPVKLITHPQPGLFGAAAAFAREHLQQ</sequence>
<keyword evidence="3" id="KW-0963">Cytoplasm</keyword>
<dbReference type="CDD" id="cd24008">
    <property type="entry name" value="ASKHA_NBD_GLK"/>
    <property type="match status" value="1"/>
</dbReference>
<dbReference type="Pfam" id="PF02685">
    <property type="entry name" value="Glucokinase"/>
    <property type="match status" value="1"/>
</dbReference>
<comment type="catalytic activity">
    <reaction evidence="3">
        <text>D-glucose + ATP = D-glucose 6-phosphate + ADP + H(+)</text>
        <dbReference type="Rhea" id="RHEA:17825"/>
        <dbReference type="ChEBI" id="CHEBI:4167"/>
        <dbReference type="ChEBI" id="CHEBI:15378"/>
        <dbReference type="ChEBI" id="CHEBI:30616"/>
        <dbReference type="ChEBI" id="CHEBI:61548"/>
        <dbReference type="ChEBI" id="CHEBI:456216"/>
        <dbReference type="EC" id="2.7.1.2"/>
    </reaction>
</comment>
<dbReference type="SUPFAM" id="SSF53067">
    <property type="entry name" value="Actin-like ATPase domain"/>
    <property type="match status" value="1"/>
</dbReference>
<keyword evidence="6" id="KW-1185">Reference proteome</keyword>
<comment type="caution">
    <text evidence="5">The sequence shown here is derived from an EMBL/GenBank/DDBJ whole genome shotgun (WGS) entry which is preliminary data.</text>
</comment>
<dbReference type="InterPro" id="IPR050201">
    <property type="entry name" value="Bacterial_glucokinase"/>
</dbReference>
<comment type="similarity">
    <text evidence="3 4">Belongs to the bacterial glucokinase family.</text>
</comment>
<evidence type="ECO:0000313" key="5">
    <source>
        <dbReference type="EMBL" id="MCT2400284.1"/>
    </source>
</evidence>
<comment type="subcellular location">
    <subcellularLocation>
        <location evidence="3">Cytoplasm</location>
    </subcellularLocation>
</comment>
<dbReference type="Proteomes" id="UP001165583">
    <property type="component" value="Unassembled WGS sequence"/>
</dbReference>
<accession>A0ABT2I648</accession>
<dbReference type="EC" id="2.7.1.2" evidence="3"/>
<keyword evidence="3" id="KW-0547">Nucleotide-binding</keyword>
<evidence type="ECO:0000256" key="1">
    <source>
        <dbReference type="ARBA" id="ARBA00022679"/>
    </source>
</evidence>
<organism evidence="5 6">
    <name type="scientific">Novosphingobium mangrovi</name>
    <name type="common">ex Huang et al. 2023</name>
    <dbReference type="NCBI Taxonomy" id="2976432"/>
    <lineage>
        <taxon>Bacteria</taxon>
        <taxon>Pseudomonadati</taxon>
        <taxon>Pseudomonadota</taxon>
        <taxon>Alphaproteobacteria</taxon>
        <taxon>Sphingomonadales</taxon>
        <taxon>Sphingomonadaceae</taxon>
        <taxon>Novosphingobium</taxon>
    </lineage>
</organism>
<feature type="binding site" evidence="3">
    <location>
        <begin position="7"/>
        <end position="12"/>
    </location>
    <ligand>
        <name>ATP</name>
        <dbReference type="ChEBI" id="CHEBI:30616"/>
    </ligand>
</feature>
<keyword evidence="2 3" id="KW-0418">Kinase</keyword>
<name>A0ABT2I648_9SPHN</name>
<evidence type="ECO:0000256" key="2">
    <source>
        <dbReference type="ARBA" id="ARBA00022777"/>
    </source>
</evidence>
<dbReference type="Gene3D" id="3.40.367.20">
    <property type="match status" value="1"/>
</dbReference>
<evidence type="ECO:0000256" key="4">
    <source>
        <dbReference type="RuleBase" id="RU004046"/>
    </source>
</evidence>
<proteinExistence type="inferred from homology"/>
<evidence type="ECO:0000313" key="6">
    <source>
        <dbReference type="Proteomes" id="UP001165583"/>
    </source>
</evidence>